<evidence type="ECO:0008006" key="3">
    <source>
        <dbReference type="Google" id="ProtNLM"/>
    </source>
</evidence>
<dbReference type="EMBL" id="CAXAMN010001028">
    <property type="protein sequence ID" value="CAK8991995.1"/>
    <property type="molecule type" value="Genomic_DNA"/>
</dbReference>
<evidence type="ECO:0000313" key="1">
    <source>
        <dbReference type="EMBL" id="CAK8991995.1"/>
    </source>
</evidence>
<reference evidence="1 2" key="1">
    <citation type="submission" date="2024-02" db="EMBL/GenBank/DDBJ databases">
        <authorList>
            <person name="Chen Y."/>
            <person name="Shah S."/>
            <person name="Dougan E. K."/>
            <person name="Thang M."/>
            <person name="Chan C."/>
        </authorList>
    </citation>
    <scope>NUCLEOTIDE SEQUENCE [LARGE SCALE GENOMIC DNA]</scope>
</reference>
<dbReference type="Proteomes" id="UP001642484">
    <property type="component" value="Unassembled WGS sequence"/>
</dbReference>
<feature type="non-terminal residue" evidence="1">
    <location>
        <position position="1"/>
    </location>
</feature>
<name>A0ABP0HPD0_9DINO</name>
<organism evidence="1 2">
    <name type="scientific">Durusdinium trenchii</name>
    <dbReference type="NCBI Taxonomy" id="1381693"/>
    <lineage>
        <taxon>Eukaryota</taxon>
        <taxon>Sar</taxon>
        <taxon>Alveolata</taxon>
        <taxon>Dinophyceae</taxon>
        <taxon>Suessiales</taxon>
        <taxon>Symbiodiniaceae</taxon>
        <taxon>Durusdinium</taxon>
    </lineage>
</organism>
<evidence type="ECO:0000313" key="2">
    <source>
        <dbReference type="Proteomes" id="UP001642484"/>
    </source>
</evidence>
<keyword evidence="2" id="KW-1185">Reference proteome</keyword>
<accession>A0ABP0HPD0</accession>
<gene>
    <name evidence="1" type="ORF">CCMP2556_LOCUS2683</name>
</gene>
<proteinExistence type="predicted"/>
<sequence length="297" mass="33787">PITRHMQRVQMSWHHLPWLSCFPCLPAPLDRKLEQQERATRADHLTALQEEIWRELLLHLSPLDLAILRSISRQLRIRPWQDSERSLSALLGLRACHFLDAELLSFAWVGASCLASGEDGWDTLLGSVQIREIGGKTVQADRGVRRSLSQTSVFERPVRWMLEVIQLKGMLLVGVADETLKTNSLLGTSKCPSWGWEVSRKGVEPINGSSPLLPLSLDPEQHRLVLLLHFDHKRGIPRLELSLLRFDGRWEWHFLGSHDLSVSHRVKLRPAVSVDVGAAVRVLCSEVFTRQWLTSLP</sequence>
<comment type="caution">
    <text evidence="1">The sequence shown here is derived from an EMBL/GenBank/DDBJ whole genome shotgun (WGS) entry which is preliminary data.</text>
</comment>
<protein>
    <recommendedName>
        <fullName evidence="3">F-box domain-containing protein</fullName>
    </recommendedName>
</protein>